<accession>A0A2C9CT45</accession>
<evidence type="ECO:0008006" key="4">
    <source>
        <dbReference type="Google" id="ProtNLM"/>
    </source>
</evidence>
<sequence length="113" mass="12322">MKRLSTPIFAILILLSGCTDVARQVGSQNGAPVYEVFGKSRLASGLAVEERRDSASLRSARREEMRNMAMATCPNGYRPVGSSQMGTSAWHRGEDGSPFNIVLRETQNTVCTN</sequence>
<evidence type="ECO:0000313" key="3">
    <source>
        <dbReference type="Proteomes" id="UP000220034"/>
    </source>
</evidence>
<proteinExistence type="predicted"/>
<protein>
    <recommendedName>
        <fullName evidence="4">Lipoprotein</fullName>
    </recommendedName>
</protein>
<organism evidence="2 3">
    <name type="scientific">Pontivivens marinum</name>
    <dbReference type="NCBI Taxonomy" id="1690039"/>
    <lineage>
        <taxon>Bacteria</taxon>
        <taxon>Pseudomonadati</taxon>
        <taxon>Pseudomonadota</taxon>
        <taxon>Alphaproteobacteria</taxon>
        <taxon>Rhodobacterales</taxon>
        <taxon>Paracoccaceae</taxon>
        <taxon>Pontivivens</taxon>
    </lineage>
</organism>
<feature type="region of interest" description="Disordered" evidence="1">
    <location>
        <begin position="72"/>
        <end position="93"/>
    </location>
</feature>
<dbReference type="EMBL" id="OCTN01000004">
    <property type="protein sequence ID" value="SOH94536.1"/>
    <property type="molecule type" value="Genomic_DNA"/>
</dbReference>
<dbReference type="AlphaFoldDB" id="A0A2C9CT45"/>
<keyword evidence="3" id="KW-1185">Reference proteome</keyword>
<evidence type="ECO:0000256" key="1">
    <source>
        <dbReference type="SAM" id="MobiDB-lite"/>
    </source>
</evidence>
<reference evidence="3" key="1">
    <citation type="submission" date="2017-09" db="EMBL/GenBank/DDBJ databases">
        <authorList>
            <person name="Varghese N."/>
            <person name="Submissions S."/>
        </authorList>
    </citation>
    <scope>NUCLEOTIDE SEQUENCE [LARGE SCALE GENOMIC DNA]</scope>
    <source>
        <strain evidence="3">C7</strain>
    </source>
</reference>
<name>A0A2C9CT45_9RHOB</name>
<evidence type="ECO:0000313" key="2">
    <source>
        <dbReference type="EMBL" id="SOH94536.1"/>
    </source>
</evidence>
<gene>
    <name evidence="2" type="ORF">SAMN06273572_104235</name>
</gene>
<dbReference type="Proteomes" id="UP000220034">
    <property type="component" value="Unassembled WGS sequence"/>
</dbReference>
<dbReference type="PROSITE" id="PS51257">
    <property type="entry name" value="PROKAR_LIPOPROTEIN"/>
    <property type="match status" value="1"/>
</dbReference>